<reference evidence="1" key="1">
    <citation type="journal article" date="2021" name="PeerJ">
        <title>Extensive microbial diversity within the chicken gut microbiome revealed by metagenomics and culture.</title>
        <authorList>
            <person name="Gilroy R."/>
            <person name="Ravi A."/>
            <person name="Getino M."/>
            <person name="Pursley I."/>
            <person name="Horton D.L."/>
            <person name="Alikhan N.F."/>
            <person name="Baker D."/>
            <person name="Gharbi K."/>
            <person name="Hall N."/>
            <person name="Watson M."/>
            <person name="Adriaenssens E.M."/>
            <person name="Foster-Nyarko E."/>
            <person name="Jarju S."/>
            <person name="Secka A."/>
            <person name="Antonio M."/>
            <person name="Oren A."/>
            <person name="Chaudhuri R.R."/>
            <person name="La Ragione R."/>
            <person name="Hildebrand F."/>
            <person name="Pallen M.J."/>
        </authorList>
    </citation>
    <scope>NUCLEOTIDE SEQUENCE</scope>
    <source>
        <strain evidence="1">742</strain>
    </source>
</reference>
<organism evidence="1 2">
    <name type="scientific">Candidatus Faecalibacterium intestinavium</name>
    <dbReference type="NCBI Taxonomy" id="2838580"/>
    <lineage>
        <taxon>Bacteria</taxon>
        <taxon>Bacillati</taxon>
        <taxon>Bacillota</taxon>
        <taxon>Clostridia</taxon>
        <taxon>Eubacteriales</taxon>
        <taxon>Oscillospiraceae</taxon>
        <taxon>Faecalibacterium</taxon>
    </lineage>
</organism>
<sequence length="173" mass="18934">MKGLIHIYCGEGKGKTTAAVGLAVRAAGAGKKVLFVQFFKDGSSSEIPPLEALPGVELGLCRTRRGFYFQLDEAGREAARQDFSSLLESALRRAEEGVDLLVLDEAFSACACGVIREERLLEFLRAKPEGLEVVLTGRGPSDRMLALADYITEMKKLRHPYDKGVPARRGVEY</sequence>
<dbReference type="Proteomes" id="UP000824178">
    <property type="component" value="Unassembled WGS sequence"/>
</dbReference>
<dbReference type="GO" id="GO:0005524">
    <property type="term" value="F:ATP binding"/>
    <property type="evidence" value="ECO:0007669"/>
    <property type="project" value="InterPro"/>
</dbReference>
<dbReference type="InterPro" id="IPR027417">
    <property type="entry name" value="P-loop_NTPase"/>
</dbReference>
<dbReference type="GO" id="GO:0009236">
    <property type="term" value="P:cobalamin biosynthetic process"/>
    <property type="evidence" value="ECO:0007669"/>
    <property type="project" value="InterPro"/>
</dbReference>
<dbReference type="Gene3D" id="3.40.50.300">
    <property type="entry name" value="P-loop containing nucleotide triphosphate hydrolases"/>
    <property type="match status" value="1"/>
</dbReference>
<evidence type="ECO:0000313" key="1">
    <source>
        <dbReference type="EMBL" id="MBU3819185.1"/>
    </source>
</evidence>
<comment type="caution">
    <text evidence="1">The sequence shown here is derived from an EMBL/GenBank/DDBJ whole genome shotgun (WGS) entry which is preliminary data.</text>
</comment>
<protein>
    <submittedName>
        <fullName evidence="1">Cob(I)yrinic acid a,c-diamide adenosyltransferase</fullName>
    </submittedName>
</protein>
<dbReference type="GO" id="GO:0008817">
    <property type="term" value="F:corrinoid adenosyltransferase activity"/>
    <property type="evidence" value="ECO:0007669"/>
    <property type="project" value="InterPro"/>
</dbReference>
<evidence type="ECO:0000313" key="2">
    <source>
        <dbReference type="Proteomes" id="UP000824178"/>
    </source>
</evidence>
<dbReference type="PIRSF" id="PIRSF015617">
    <property type="entry name" value="Adensltrnsf_CobA"/>
    <property type="match status" value="1"/>
</dbReference>
<dbReference type="EMBL" id="JAHLFH010000041">
    <property type="protein sequence ID" value="MBU3819185.1"/>
    <property type="molecule type" value="Genomic_DNA"/>
</dbReference>
<dbReference type="AlphaFoldDB" id="A0A9E2KJB5"/>
<reference evidence="1" key="2">
    <citation type="submission" date="2021-04" db="EMBL/GenBank/DDBJ databases">
        <authorList>
            <person name="Gilroy R."/>
        </authorList>
    </citation>
    <scope>NUCLEOTIDE SEQUENCE</scope>
    <source>
        <strain evidence="1">742</strain>
    </source>
</reference>
<name>A0A9E2KJB5_9FIRM</name>
<dbReference type="PANTHER" id="PTHR46638">
    <property type="entry name" value="CORRINOID ADENOSYLTRANSFERASE"/>
    <property type="match status" value="1"/>
</dbReference>
<dbReference type="PANTHER" id="PTHR46638:SF1">
    <property type="entry name" value="CORRINOID ADENOSYLTRANSFERASE"/>
    <property type="match status" value="1"/>
</dbReference>
<dbReference type="SUPFAM" id="SSF52540">
    <property type="entry name" value="P-loop containing nucleoside triphosphate hydrolases"/>
    <property type="match status" value="1"/>
</dbReference>
<gene>
    <name evidence="1" type="ORF">H9864_02245</name>
</gene>
<accession>A0A9E2KJB5</accession>
<dbReference type="InterPro" id="IPR003724">
    <property type="entry name" value="CblAdoTrfase_CobA"/>
</dbReference>
<proteinExistence type="predicted"/>
<dbReference type="Pfam" id="PF02572">
    <property type="entry name" value="CobA_CobO_BtuR"/>
    <property type="match status" value="1"/>
</dbReference>